<dbReference type="Proteomes" id="UP000075714">
    <property type="component" value="Unassembled WGS sequence"/>
</dbReference>
<dbReference type="Gene3D" id="2.40.50.100">
    <property type="match status" value="1"/>
</dbReference>
<dbReference type="SUPFAM" id="SSF51230">
    <property type="entry name" value="Single hybrid motif"/>
    <property type="match status" value="1"/>
</dbReference>
<dbReference type="InterPro" id="IPR011053">
    <property type="entry name" value="Single_hybrid_motif"/>
</dbReference>
<evidence type="ECO:0000313" key="3">
    <source>
        <dbReference type="Proteomes" id="UP000075714"/>
    </source>
</evidence>
<dbReference type="InterPro" id="IPR000089">
    <property type="entry name" value="Biotin_lipoyl"/>
</dbReference>
<organism evidence="2 3">
    <name type="scientific">Gonium pectorale</name>
    <name type="common">Green alga</name>
    <dbReference type="NCBI Taxonomy" id="33097"/>
    <lineage>
        <taxon>Eukaryota</taxon>
        <taxon>Viridiplantae</taxon>
        <taxon>Chlorophyta</taxon>
        <taxon>core chlorophytes</taxon>
        <taxon>Chlorophyceae</taxon>
        <taxon>CS clade</taxon>
        <taxon>Chlamydomonadales</taxon>
        <taxon>Volvocaceae</taxon>
        <taxon>Gonium</taxon>
    </lineage>
</organism>
<dbReference type="GO" id="GO:0006086">
    <property type="term" value="P:pyruvate decarboxylation to acetyl-CoA"/>
    <property type="evidence" value="ECO:0007669"/>
    <property type="project" value="InterPro"/>
</dbReference>
<dbReference type="GO" id="GO:0045254">
    <property type="term" value="C:pyruvate dehydrogenase complex"/>
    <property type="evidence" value="ECO:0007669"/>
    <property type="project" value="InterPro"/>
</dbReference>
<dbReference type="STRING" id="33097.A0A150G7T3"/>
<name>A0A150G7T3_GONPE</name>
<dbReference type="PANTHER" id="PTHR23151">
    <property type="entry name" value="DIHYDROLIPOAMIDE ACETYL/SUCCINYL-TRANSFERASE-RELATED"/>
    <property type="match status" value="1"/>
</dbReference>
<dbReference type="GO" id="GO:0004742">
    <property type="term" value="F:dihydrolipoyllysine-residue acetyltransferase activity"/>
    <property type="evidence" value="ECO:0007669"/>
    <property type="project" value="TreeGrafter"/>
</dbReference>
<gene>
    <name evidence="2" type="ORF">GPECTOR_50g627</name>
</gene>
<evidence type="ECO:0000259" key="1">
    <source>
        <dbReference type="Pfam" id="PF00364"/>
    </source>
</evidence>
<dbReference type="AlphaFoldDB" id="A0A150G7T3"/>
<evidence type="ECO:0000313" key="2">
    <source>
        <dbReference type="EMBL" id="KXZ45833.1"/>
    </source>
</evidence>
<dbReference type="OrthoDB" id="537444at2759"/>
<dbReference type="InterPro" id="IPR045257">
    <property type="entry name" value="E2/Pdx1"/>
</dbReference>
<feature type="domain" description="Lipoyl-binding" evidence="1">
    <location>
        <begin position="2"/>
        <end position="77"/>
    </location>
</feature>
<sequence>MTSGRITKWHVTEGAAVSMYDVLMTVETESLVEEAFKVDQFAGTVALLVESQEEGFVAGLLAAEGDEVPVGRPVAVLCERLEELAAVREAVGSGELLRGVDSVYESAPMRLLEWQSYLAQGPKSSGCL</sequence>
<proteinExistence type="predicted"/>
<reference evidence="3" key="1">
    <citation type="journal article" date="2016" name="Nat. Commun.">
        <title>The Gonium pectorale genome demonstrates co-option of cell cycle regulation during the evolution of multicellularity.</title>
        <authorList>
            <person name="Hanschen E.R."/>
            <person name="Marriage T.N."/>
            <person name="Ferris P.J."/>
            <person name="Hamaji T."/>
            <person name="Toyoda A."/>
            <person name="Fujiyama A."/>
            <person name="Neme R."/>
            <person name="Noguchi H."/>
            <person name="Minakuchi Y."/>
            <person name="Suzuki M."/>
            <person name="Kawai-Toyooka H."/>
            <person name="Smith D.R."/>
            <person name="Sparks H."/>
            <person name="Anderson J."/>
            <person name="Bakaric R."/>
            <person name="Luria V."/>
            <person name="Karger A."/>
            <person name="Kirschner M.W."/>
            <person name="Durand P.M."/>
            <person name="Michod R.E."/>
            <person name="Nozaki H."/>
            <person name="Olson B.J."/>
        </authorList>
    </citation>
    <scope>NUCLEOTIDE SEQUENCE [LARGE SCALE GENOMIC DNA]</scope>
    <source>
        <strain evidence="3">NIES-2863</strain>
    </source>
</reference>
<comment type="caution">
    <text evidence="2">The sequence shown here is derived from an EMBL/GenBank/DDBJ whole genome shotgun (WGS) entry which is preliminary data.</text>
</comment>
<protein>
    <recommendedName>
        <fullName evidence="1">Lipoyl-binding domain-containing protein</fullName>
    </recommendedName>
</protein>
<dbReference type="Pfam" id="PF00364">
    <property type="entry name" value="Biotin_lipoyl"/>
    <property type="match status" value="1"/>
</dbReference>
<dbReference type="PANTHER" id="PTHR23151:SF90">
    <property type="entry name" value="DIHYDROLIPOYLLYSINE-RESIDUE ACETYLTRANSFERASE COMPONENT OF PYRUVATE DEHYDROGENASE COMPLEX, MITOCHONDRIAL-RELATED"/>
    <property type="match status" value="1"/>
</dbReference>
<dbReference type="EMBL" id="LSYV01000051">
    <property type="protein sequence ID" value="KXZ45833.1"/>
    <property type="molecule type" value="Genomic_DNA"/>
</dbReference>
<keyword evidence="3" id="KW-1185">Reference proteome</keyword>
<accession>A0A150G7T3</accession>
<dbReference type="CDD" id="cd06849">
    <property type="entry name" value="lipoyl_domain"/>
    <property type="match status" value="1"/>
</dbReference>